<comment type="caution">
    <text evidence="1">The sequence shown here is derived from an EMBL/GenBank/DDBJ whole genome shotgun (WGS) entry which is preliminary data.</text>
</comment>
<dbReference type="EMBL" id="LXQA010168993">
    <property type="protein sequence ID" value="MCI28925.1"/>
    <property type="molecule type" value="Genomic_DNA"/>
</dbReference>
<feature type="non-terminal residue" evidence="1">
    <location>
        <position position="1"/>
    </location>
</feature>
<accession>A0A392R049</accession>
<sequence length="123" mass="13440">EEKKAAKSKVADAKGKERNVKLKLHNETAKAVMSTQLQDEKGKTVMSTELHDHMAEAVTSIEVQDEMADVVMSTEAQDEMAEAVVSTDANLSISDHETLLANLRSEADKVHTELLEAKGAIHK</sequence>
<keyword evidence="1" id="KW-0863">Zinc-finger</keyword>
<feature type="non-terminal residue" evidence="1">
    <location>
        <position position="123"/>
    </location>
</feature>
<keyword evidence="1" id="KW-0862">Zinc</keyword>
<evidence type="ECO:0000313" key="1">
    <source>
        <dbReference type="EMBL" id="MCI28925.1"/>
    </source>
</evidence>
<organism evidence="1 2">
    <name type="scientific">Trifolium medium</name>
    <dbReference type="NCBI Taxonomy" id="97028"/>
    <lineage>
        <taxon>Eukaryota</taxon>
        <taxon>Viridiplantae</taxon>
        <taxon>Streptophyta</taxon>
        <taxon>Embryophyta</taxon>
        <taxon>Tracheophyta</taxon>
        <taxon>Spermatophyta</taxon>
        <taxon>Magnoliopsida</taxon>
        <taxon>eudicotyledons</taxon>
        <taxon>Gunneridae</taxon>
        <taxon>Pentapetalae</taxon>
        <taxon>rosids</taxon>
        <taxon>fabids</taxon>
        <taxon>Fabales</taxon>
        <taxon>Fabaceae</taxon>
        <taxon>Papilionoideae</taxon>
        <taxon>50 kb inversion clade</taxon>
        <taxon>NPAAA clade</taxon>
        <taxon>Hologalegina</taxon>
        <taxon>IRL clade</taxon>
        <taxon>Trifolieae</taxon>
        <taxon>Trifolium</taxon>
    </lineage>
</organism>
<dbReference type="GO" id="GO:0008270">
    <property type="term" value="F:zinc ion binding"/>
    <property type="evidence" value="ECO:0007669"/>
    <property type="project" value="UniProtKB-KW"/>
</dbReference>
<evidence type="ECO:0000313" key="2">
    <source>
        <dbReference type="Proteomes" id="UP000265520"/>
    </source>
</evidence>
<keyword evidence="2" id="KW-1185">Reference proteome</keyword>
<dbReference type="Proteomes" id="UP000265520">
    <property type="component" value="Unassembled WGS sequence"/>
</dbReference>
<reference evidence="1 2" key="1">
    <citation type="journal article" date="2018" name="Front. Plant Sci.">
        <title>Red Clover (Trifolium pratense) and Zigzag Clover (T. medium) - A Picture of Genomic Similarities and Differences.</title>
        <authorList>
            <person name="Dluhosova J."/>
            <person name="Istvanek J."/>
            <person name="Nedelnik J."/>
            <person name="Repkova J."/>
        </authorList>
    </citation>
    <scope>NUCLEOTIDE SEQUENCE [LARGE SCALE GENOMIC DNA]</scope>
    <source>
        <strain evidence="2">cv. 10/8</strain>
        <tissue evidence="1">Leaf</tissue>
    </source>
</reference>
<keyword evidence="1" id="KW-0479">Metal-binding</keyword>
<name>A0A392R049_9FABA</name>
<proteinExistence type="predicted"/>
<protein>
    <submittedName>
        <fullName evidence="1">Zinc-finger of monoamine-oxidase A repressor R1</fullName>
    </submittedName>
</protein>
<dbReference type="AlphaFoldDB" id="A0A392R049"/>